<dbReference type="CDD" id="cd02241">
    <property type="entry name" value="cupin_OxOx"/>
    <property type="match status" value="1"/>
</dbReference>
<gene>
    <name evidence="8" type="ORF">E8E12_010149</name>
</gene>
<dbReference type="PANTHER" id="PTHR31238">
    <property type="entry name" value="GERMIN-LIKE PROTEIN SUBFAMILY 3 MEMBER 3"/>
    <property type="match status" value="1"/>
</dbReference>
<reference evidence="8" key="1">
    <citation type="submission" date="2019-04" db="EMBL/GenBank/DDBJ databases">
        <title>Sequencing of skin fungus with MAO and IRED activity.</title>
        <authorList>
            <person name="Marsaioli A.J."/>
            <person name="Bonatto J.M.C."/>
            <person name="Reis Junior O."/>
        </authorList>
    </citation>
    <scope>NUCLEOTIDE SEQUENCE</scope>
    <source>
        <strain evidence="8">28M1</strain>
    </source>
</reference>
<evidence type="ECO:0000259" key="7">
    <source>
        <dbReference type="SMART" id="SM00835"/>
    </source>
</evidence>
<dbReference type="Gene3D" id="2.60.120.10">
    <property type="entry name" value="Jelly Rolls"/>
    <property type="match status" value="1"/>
</dbReference>
<dbReference type="AlphaFoldDB" id="A0A9P4WYM7"/>
<name>A0A9P4WYM7_9PLEO</name>
<feature type="domain" description="Cupin type-1" evidence="7">
    <location>
        <begin position="52"/>
        <end position="199"/>
    </location>
</feature>
<dbReference type="SUPFAM" id="SSF51182">
    <property type="entry name" value="RmlC-like cupins"/>
    <property type="match status" value="1"/>
</dbReference>
<proteinExistence type="inferred from homology"/>
<dbReference type="InterPro" id="IPR006045">
    <property type="entry name" value="Cupin_1"/>
</dbReference>
<keyword evidence="3" id="KW-0964">Secreted</keyword>
<evidence type="ECO:0000256" key="3">
    <source>
        <dbReference type="ARBA" id="ARBA00022525"/>
    </source>
</evidence>
<keyword evidence="9" id="KW-1185">Reference proteome</keyword>
<feature type="chain" id="PRO_5040176295" description="Cupin type-1 domain-containing protein" evidence="6">
    <location>
        <begin position="20"/>
        <end position="226"/>
    </location>
</feature>
<dbReference type="SMART" id="SM00835">
    <property type="entry name" value="Cupin_1"/>
    <property type="match status" value="1"/>
</dbReference>
<comment type="subcellular location">
    <subcellularLocation>
        <location evidence="1">Secreted</location>
    </subcellularLocation>
</comment>
<evidence type="ECO:0000313" key="8">
    <source>
        <dbReference type="EMBL" id="KAF3045158.1"/>
    </source>
</evidence>
<accession>A0A9P4WYM7</accession>
<dbReference type="GO" id="GO:0030145">
    <property type="term" value="F:manganese ion binding"/>
    <property type="evidence" value="ECO:0007669"/>
    <property type="project" value="InterPro"/>
</dbReference>
<dbReference type="OrthoDB" id="1921208at2759"/>
<dbReference type="Pfam" id="PF00190">
    <property type="entry name" value="Cupin_1"/>
    <property type="match status" value="1"/>
</dbReference>
<keyword evidence="5" id="KW-0464">Manganese</keyword>
<organism evidence="8 9">
    <name type="scientific">Didymella heteroderae</name>
    <dbReference type="NCBI Taxonomy" id="1769908"/>
    <lineage>
        <taxon>Eukaryota</taxon>
        <taxon>Fungi</taxon>
        <taxon>Dikarya</taxon>
        <taxon>Ascomycota</taxon>
        <taxon>Pezizomycotina</taxon>
        <taxon>Dothideomycetes</taxon>
        <taxon>Pleosporomycetidae</taxon>
        <taxon>Pleosporales</taxon>
        <taxon>Pleosporineae</taxon>
        <taxon>Didymellaceae</taxon>
        <taxon>Didymella</taxon>
    </lineage>
</organism>
<sequence>MYTPVIIITFLTLINSASAAKALNPNLNAMLKMAATNYDRHALLAEDSDWYYDFFSHKDYDSAVGAVITADAATFPAVTGMGISYALLKLGPCSMLPPHFHQRAHNAVMGISGNTTSWMINENGVRTVKVEIVPFRMTLFPQGSLHVMQNNGCEPALLISALNSDDSGTLNALNGLWQIPDDMKQAAYGDKTLNTTQLGSKIPPVGTGAVPGSFECRKRCGIEHGK</sequence>
<keyword evidence="4" id="KW-0479">Metal-binding</keyword>
<dbReference type="GO" id="GO:0005576">
    <property type="term" value="C:extracellular region"/>
    <property type="evidence" value="ECO:0007669"/>
    <property type="project" value="UniProtKB-SubCell"/>
</dbReference>
<comment type="similarity">
    <text evidence="2">Belongs to the germin family.</text>
</comment>
<evidence type="ECO:0000256" key="2">
    <source>
        <dbReference type="ARBA" id="ARBA00007456"/>
    </source>
</evidence>
<dbReference type="Proteomes" id="UP000758155">
    <property type="component" value="Unassembled WGS sequence"/>
</dbReference>
<evidence type="ECO:0000256" key="4">
    <source>
        <dbReference type="ARBA" id="ARBA00022723"/>
    </source>
</evidence>
<evidence type="ECO:0000256" key="6">
    <source>
        <dbReference type="SAM" id="SignalP"/>
    </source>
</evidence>
<feature type="signal peptide" evidence="6">
    <location>
        <begin position="1"/>
        <end position="19"/>
    </location>
</feature>
<comment type="caution">
    <text evidence="8">The sequence shown here is derived from an EMBL/GenBank/DDBJ whole genome shotgun (WGS) entry which is preliminary data.</text>
</comment>
<evidence type="ECO:0000256" key="5">
    <source>
        <dbReference type="ARBA" id="ARBA00023211"/>
    </source>
</evidence>
<dbReference type="EMBL" id="SWKV01000007">
    <property type="protein sequence ID" value="KAF3045158.1"/>
    <property type="molecule type" value="Genomic_DNA"/>
</dbReference>
<dbReference type="InterPro" id="IPR014710">
    <property type="entry name" value="RmlC-like_jellyroll"/>
</dbReference>
<keyword evidence="6" id="KW-0732">Signal</keyword>
<protein>
    <recommendedName>
        <fullName evidence="7">Cupin type-1 domain-containing protein</fullName>
    </recommendedName>
</protein>
<dbReference type="InterPro" id="IPR011051">
    <property type="entry name" value="RmlC_Cupin_sf"/>
</dbReference>
<evidence type="ECO:0000256" key="1">
    <source>
        <dbReference type="ARBA" id="ARBA00004613"/>
    </source>
</evidence>
<dbReference type="InterPro" id="IPR001929">
    <property type="entry name" value="Germin"/>
</dbReference>
<evidence type="ECO:0000313" key="9">
    <source>
        <dbReference type="Proteomes" id="UP000758155"/>
    </source>
</evidence>